<protein>
    <submittedName>
        <fullName evidence="8">Fumarate hydratase</fullName>
    </submittedName>
</protein>
<dbReference type="InterPro" id="IPR051208">
    <property type="entry name" value="Class-I_Fumarase/Tartrate_DH"/>
</dbReference>
<evidence type="ECO:0000256" key="4">
    <source>
        <dbReference type="ARBA" id="ARBA00023004"/>
    </source>
</evidence>
<dbReference type="PANTHER" id="PTHR30389">
    <property type="entry name" value="FUMARATE HYDRATASE-RELATED"/>
    <property type="match status" value="1"/>
</dbReference>
<evidence type="ECO:0000313" key="9">
    <source>
        <dbReference type="Proteomes" id="UP000194267"/>
    </source>
</evidence>
<dbReference type="AlphaFoldDB" id="A0A1Y2T6S4"/>
<dbReference type="InterPro" id="IPR004646">
    <property type="entry name" value="Fe-S_hydro-lyase_TtdA-typ_cat"/>
</dbReference>
<evidence type="ECO:0000259" key="7">
    <source>
        <dbReference type="Pfam" id="PF05681"/>
    </source>
</evidence>
<dbReference type="GO" id="GO:0016829">
    <property type="term" value="F:lyase activity"/>
    <property type="evidence" value="ECO:0007669"/>
    <property type="project" value="UniProtKB-KW"/>
</dbReference>
<evidence type="ECO:0000256" key="5">
    <source>
        <dbReference type="ARBA" id="ARBA00023014"/>
    </source>
</evidence>
<keyword evidence="2" id="KW-0004">4Fe-4S</keyword>
<comment type="caution">
    <text evidence="8">The sequence shown here is derived from an EMBL/GenBank/DDBJ whole genome shotgun (WGS) entry which is preliminary data.</text>
</comment>
<evidence type="ECO:0000313" key="8">
    <source>
        <dbReference type="EMBL" id="OTA41424.1"/>
    </source>
</evidence>
<organism evidence="8 9">
    <name type="scientific">Symbiobacterium thermophilum</name>
    <dbReference type="NCBI Taxonomy" id="2734"/>
    <lineage>
        <taxon>Bacteria</taxon>
        <taxon>Bacillati</taxon>
        <taxon>Bacillota</taxon>
        <taxon>Clostridia</taxon>
        <taxon>Eubacteriales</taxon>
        <taxon>Symbiobacteriaceae</taxon>
        <taxon>Symbiobacterium</taxon>
    </lineage>
</organism>
<dbReference type="Proteomes" id="UP000194267">
    <property type="component" value="Unassembled WGS sequence"/>
</dbReference>
<keyword evidence="6" id="KW-0456">Lyase</keyword>
<feature type="domain" description="Fe-S hydro-lyase tartrate dehydratase alpha-type catalytic" evidence="7">
    <location>
        <begin position="11"/>
        <end position="278"/>
    </location>
</feature>
<dbReference type="PANTHER" id="PTHR30389:SF17">
    <property type="entry name" value="L(+)-TARTRATE DEHYDRATASE SUBUNIT ALPHA-RELATED"/>
    <property type="match status" value="1"/>
</dbReference>
<proteinExistence type="inferred from homology"/>
<keyword evidence="5" id="KW-0411">Iron-sulfur</keyword>
<dbReference type="GO" id="GO:0046872">
    <property type="term" value="F:metal ion binding"/>
    <property type="evidence" value="ECO:0007669"/>
    <property type="project" value="UniProtKB-KW"/>
</dbReference>
<dbReference type="NCBIfam" id="TIGR00722">
    <property type="entry name" value="ttdA_fumA_fumB"/>
    <property type="match status" value="1"/>
</dbReference>
<evidence type="ECO:0000256" key="2">
    <source>
        <dbReference type="ARBA" id="ARBA00022485"/>
    </source>
</evidence>
<comment type="similarity">
    <text evidence="1">Belongs to the class-I fumarase family.</text>
</comment>
<keyword evidence="4" id="KW-0408">Iron</keyword>
<keyword evidence="3" id="KW-0479">Metal-binding</keyword>
<gene>
    <name evidence="8" type="ORF">A6D92_06850</name>
</gene>
<evidence type="ECO:0000256" key="1">
    <source>
        <dbReference type="ARBA" id="ARBA00008876"/>
    </source>
</evidence>
<sequence length="280" mass="30096">MREIHVDQVAEAVARLVQEANFKLSDDVVRALSQAQSLEEAPVGQTVLLQIVENYTIAETEQVPMCQDTGVALVFLEIGQDVHLVGGDLYEAINRGVARGYTEGRLRMSMLNDPIKRVNTRDNTPAMIYVDIVPGDQLRIKVDTKGGGSENMSQLKMLPPSAGWEGAKRFIVETVAAAGPNACPPLVVGVGIGGNFDKCALLAKKALLREVGAPNPDPEWAAREQELLTEINKLGVGPMGLGGTVTALAVHIEVMGCHITALPVAVNIECHSHRHKEVTL</sequence>
<evidence type="ECO:0000256" key="6">
    <source>
        <dbReference type="ARBA" id="ARBA00023239"/>
    </source>
</evidence>
<reference evidence="9" key="1">
    <citation type="submission" date="2016-04" db="EMBL/GenBank/DDBJ databases">
        <authorList>
            <person name="Antunes L.P."/>
            <person name="Martins L.F."/>
            <person name="Pereira R.V."/>
            <person name="Thomas A.M."/>
            <person name="Barbosa D."/>
            <person name="Nascimento L."/>
            <person name="Silva G.M."/>
            <person name="Condomitti G.W."/>
            <person name="Digiampietri L.A."/>
            <person name="Lombardi K.C."/>
            <person name="Ramos P.L."/>
            <person name="Quaggio R.B."/>
            <person name="Oliveira J.C."/>
            <person name="Pascon R.C."/>
            <person name="Cruz J.B."/>
            <person name="Silva A.M."/>
            <person name="Setubal J.C."/>
        </authorList>
    </citation>
    <scope>NUCLEOTIDE SEQUENCE [LARGE SCALE GENOMIC DNA]</scope>
</reference>
<accession>A0A1Y2T6S4</accession>
<name>A0A1Y2T6S4_SYMTR</name>
<dbReference type="GO" id="GO:0051539">
    <property type="term" value="F:4 iron, 4 sulfur cluster binding"/>
    <property type="evidence" value="ECO:0007669"/>
    <property type="project" value="UniProtKB-KW"/>
</dbReference>
<dbReference type="Pfam" id="PF05681">
    <property type="entry name" value="Fumerase"/>
    <property type="match status" value="1"/>
</dbReference>
<evidence type="ECO:0000256" key="3">
    <source>
        <dbReference type="ARBA" id="ARBA00022723"/>
    </source>
</evidence>
<dbReference type="EMBL" id="LWLV01000481">
    <property type="protein sequence ID" value="OTA41424.1"/>
    <property type="molecule type" value="Genomic_DNA"/>
</dbReference>
<dbReference type="NCBIfam" id="NF004885">
    <property type="entry name" value="PRK06246.1"/>
    <property type="match status" value="1"/>
</dbReference>